<evidence type="ECO:0000313" key="3">
    <source>
        <dbReference type="Proteomes" id="UP000536534"/>
    </source>
</evidence>
<dbReference type="RefSeq" id="WP_083200243.1">
    <property type="nucleotide sequence ID" value="NZ_MBFM01000001.1"/>
</dbReference>
<dbReference type="OrthoDB" id="6199137at2"/>
<sequence length="49" mass="5395">MRAARHSSATRRRLARFGWLVAIWAASVLALGAFAWLLRQIMNAVGLSA</sequence>
<comment type="caution">
    <text evidence="2">The sequence shown here is derived from an EMBL/GenBank/DDBJ whole genome shotgun (WGS) entry which is preliminary data.</text>
</comment>
<keyword evidence="1" id="KW-0472">Membrane</keyword>
<organism evidence="2 3">
    <name type="scientific">Thauera phenolivorans</name>
    <dbReference type="NCBI Taxonomy" id="1792543"/>
    <lineage>
        <taxon>Bacteria</taxon>
        <taxon>Pseudomonadati</taxon>
        <taxon>Pseudomonadota</taxon>
        <taxon>Betaproteobacteria</taxon>
        <taxon>Rhodocyclales</taxon>
        <taxon>Zoogloeaceae</taxon>
        <taxon>Thauera</taxon>
    </lineage>
</organism>
<proteinExistence type="predicted"/>
<accession>A0A7X7LUX5</accession>
<name>A0A7X7LUX5_9RHOO</name>
<reference evidence="2 3" key="1">
    <citation type="journal article" date="2020" name="Biotechnol. Biofuels">
        <title>New insights from the biogas microbiome by comprehensive genome-resolved metagenomics of nearly 1600 species originating from multiple anaerobic digesters.</title>
        <authorList>
            <person name="Campanaro S."/>
            <person name="Treu L."/>
            <person name="Rodriguez-R L.M."/>
            <person name="Kovalovszki A."/>
            <person name="Ziels R.M."/>
            <person name="Maus I."/>
            <person name="Zhu X."/>
            <person name="Kougias P.G."/>
            <person name="Basile A."/>
            <person name="Luo G."/>
            <person name="Schluter A."/>
            <person name="Konstantinidis K.T."/>
            <person name="Angelidaki I."/>
        </authorList>
    </citation>
    <scope>NUCLEOTIDE SEQUENCE [LARGE SCALE GENOMIC DNA]</scope>
    <source>
        <strain evidence="2">AS06rmzACSIP_256</strain>
    </source>
</reference>
<dbReference type="EMBL" id="JAAYYV010000142">
    <property type="protein sequence ID" value="NLF53854.1"/>
    <property type="molecule type" value="Genomic_DNA"/>
</dbReference>
<feature type="transmembrane region" description="Helical" evidence="1">
    <location>
        <begin position="20"/>
        <end position="38"/>
    </location>
</feature>
<evidence type="ECO:0000256" key="1">
    <source>
        <dbReference type="SAM" id="Phobius"/>
    </source>
</evidence>
<protein>
    <submittedName>
        <fullName evidence="2">DUF2474 domain-containing protein</fullName>
    </submittedName>
</protein>
<keyword evidence="1" id="KW-0812">Transmembrane</keyword>
<dbReference type="AlphaFoldDB" id="A0A7X7LUX5"/>
<dbReference type="Pfam" id="PF10617">
    <property type="entry name" value="DUF2474"/>
    <property type="match status" value="1"/>
</dbReference>
<dbReference type="Proteomes" id="UP000536534">
    <property type="component" value="Unassembled WGS sequence"/>
</dbReference>
<dbReference type="InterPro" id="IPR018895">
    <property type="entry name" value="DUF2474"/>
</dbReference>
<gene>
    <name evidence="2" type="ORF">GX576_05560</name>
</gene>
<evidence type="ECO:0000313" key="2">
    <source>
        <dbReference type="EMBL" id="NLF53854.1"/>
    </source>
</evidence>
<keyword evidence="1" id="KW-1133">Transmembrane helix</keyword>